<feature type="non-terminal residue" evidence="1">
    <location>
        <position position="1"/>
    </location>
</feature>
<dbReference type="VEuPathDB" id="FungiDB:MELLADRAFT_39215"/>
<protein>
    <recommendedName>
        <fullName evidence="3">C2H2-type domain-containing protein</fullName>
    </recommendedName>
</protein>
<evidence type="ECO:0000313" key="2">
    <source>
        <dbReference type="Proteomes" id="UP000001072"/>
    </source>
</evidence>
<name>F4S206_MELLP</name>
<dbReference type="OrthoDB" id="2505852at2759"/>
<organism evidence="2">
    <name type="scientific">Melampsora larici-populina (strain 98AG31 / pathotype 3-4-7)</name>
    <name type="common">Poplar leaf rust fungus</name>
    <dbReference type="NCBI Taxonomy" id="747676"/>
    <lineage>
        <taxon>Eukaryota</taxon>
        <taxon>Fungi</taxon>
        <taxon>Dikarya</taxon>
        <taxon>Basidiomycota</taxon>
        <taxon>Pucciniomycotina</taxon>
        <taxon>Pucciniomycetes</taxon>
        <taxon>Pucciniales</taxon>
        <taxon>Melampsoraceae</taxon>
        <taxon>Melampsora</taxon>
    </lineage>
</organism>
<dbReference type="InterPro" id="IPR039258">
    <property type="entry name" value="ZNF511"/>
</dbReference>
<dbReference type="AlphaFoldDB" id="F4S206"/>
<dbReference type="PANTHER" id="PTHR21354">
    <property type="entry name" value="ZINC FINGER PROTEIN 511"/>
    <property type="match status" value="1"/>
</dbReference>
<dbReference type="HOGENOM" id="CLU_2694528_0_0_1"/>
<accession>F4S206</accession>
<dbReference type="KEGG" id="mlr:MELLADRAFT_39215"/>
<dbReference type="EMBL" id="GL883139">
    <property type="protein sequence ID" value="EGG01347.1"/>
    <property type="molecule type" value="Genomic_DNA"/>
</dbReference>
<dbReference type="GeneID" id="18927787"/>
<dbReference type="Proteomes" id="UP000001072">
    <property type="component" value="Unassembled WGS sequence"/>
</dbReference>
<proteinExistence type="predicted"/>
<keyword evidence="2" id="KW-1185">Reference proteome</keyword>
<dbReference type="STRING" id="747676.F4S206"/>
<dbReference type="PANTHER" id="PTHR21354:SF0">
    <property type="entry name" value="ZINC FINGER PROTEIN 511"/>
    <property type="match status" value="1"/>
</dbReference>
<dbReference type="InParanoid" id="F4S206"/>
<sequence>IFPDERFLNLHFRECHDPLLQLAREQGQRTFACFEYSCNRLFHTPKTRRLHLIDAHHYPPTYVASSKALAESSI</sequence>
<evidence type="ECO:0008006" key="3">
    <source>
        <dbReference type="Google" id="ProtNLM"/>
    </source>
</evidence>
<gene>
    <name evidence="1" type="ORF">MELLADRAFT_39215</name>
</gene>
<dbReference type="RefSeq" id="XP_007415448.1">
    <property type="nucleotide sequence ID" value="XM_007415386.1"/>
</dbReference>
<evidence type="ECO:0000313" key="1">
    <source>
        <dbReference type="EMBL" id="EGG01347.1"/>
    </source>
</evidence>
<reference evidence="2" key="1">
    <citation type="journal article" date="2011" name="Proc. Natl. Acad. Sci. U.S.A.">
        <title>Obligate biotrophy features unraveled by the genomic analysis of rust fungi.</title>
        <authorList>
            <person name="Duplessis S."/>
            <person name="Cuomo C.A."/>
            <person name="Lin Y.-C."/>
            <person name="Aerts A."/>
            <person name="Tisserant E."/>
            <person name="Veneault-Fourrey C."/>
            <person name="Joly D.L."/>
            <person name="Hacquard S."/>
            <person name="Amselem J."/>
            <person name="Cantarel B.L."/>
            <person name="Chiu R."/>
            <person name="Coutinho P.M."/>
            <person name="Feau N."/>
            <person name="Field M."/>
            <person name="Frey P."/>
            <person name="Gelhaye E."/>
            <person name="Goldberg J."/>
            <person name="Grabherr M.G."/>
            <person name="Kodira C.D."/>
            <person name="Kohler A."/>
            <person name="Kuees U."/>
            <person name="Lindquist E.A."/>
            <person name="Lucas S.M."/>
            <person name="Mago R."/>
            <person name="Mauceli E."/>
            <person name="Morin E."/>
            <person name="Murat C."/>
            <person name="Pangilinan J.L."/>
            <person name="Park R."/>
            <person name="Pearson M."/>
            <person name="Quesneville H."/>
            <person name="Rouhier N."/>
            <person name="Sakthikumar S."/>
            <person name="Salamov A.A."/>
            <person name="Schmutz J."/>
            <person name="Selles B."/>
            <person name="Shapiro H."/>
            <person name="Tanguay P."/>
            <person name="Tuskan G.A."/>
            <person name="Henrissat B."/>
            <person name="Van de Peer Y."/>
            <person name="Rouze P."/>
            <person name="Ellis J.G."/>
            <person name="Dodds P.N."/>
            <person name="Schein J.E."/>
            <person name="Zhong S."/>
            <person name="Hamelin R.C."/>
            <person name="Grigoriev I.V."/>
            <person name="Szabo L.J."/>
            <person name="Martin F."/>
        </authorList>
    </citation>
    <scope>NUCLEOTIDE SEQUENCE [LARGE SCALE GENOMIC DNA]</scope>
    <source>
        <strain evidence="2">98AG31 / pathotype 3-4-7</strain>
    </source>
</reference>